<feature type="region of interest" description="Disordered" evidence="1">
    <location>
        <begin position="209"/>
        <end position="234"/>
    </location>
</feature>
<organism evidence="3">
    <name type="scientific">Camponotus floridanus</name>
    <name type="common">Florida carpenter ant</name>
    <dbReference type="NCBI Taxonomy" id="104421"/>
    <lineage>
        <taxon>Eukaryota</taxon>
        <taxon>Metazoa</taxon>
        <taxon>Ecdysozoa</taxon>
        <taxon>Arthropoda</taxon>
        <taxon>Hexapoda</taxon>
        <taxon>Insecta</taxon>
        <taxon>Pterygota</taxon>
        <taxon>Neoptera</taxon>
        <taxon>Endopterygota</taxon>
        <taxon>Hymenoptera</taxon>
        <taxon>Apocrita</taxon>
        <taxon>Aculeata</taxon>
        <taxon>Formicoidea</taxon>
        <taxon>Formicidae</taxon>
        <taxon>Formicinae</taxon>
        <taxon>Camponotus</taxon>
    </lineage>
</organism>
<evidence type="ECO:0000313" key="3">
    <source>
        <dbReference type="Proteomes" id="UP000000311"/>
    </source>
</evidence>
<dbReference type="Proteomes" id="UP000000311">
    <property type="component" value="Unassembled WGS sequence"/>
</dbReference>
<feature type="region of interest" description="Disordered" evidence="1">
    <location>
        <begin position="1"/>
        <end position="29"/>
    </location>
</feature>
<sequence>MGGEKETGKTRTRTVAEDQTSTAIPVISERAPTPRVRAALFRQGSRCSLRHALEPANFPPPRKMRLTSRHRPMLLAISASPDPSNQPTNHPPLPPATLNKSSTVERTTLPPFRLRLANHPRLSPAFLLTVLRRRRERNEAGDCARNVNFCIHYHILQQYFKDQFGSACESTYHPSLLSDLSRYVSERIIGENKRDRRKVHRGTASFYRNSHVPGKGKKKEEKEKTKQETHHTMESECSALNFPRENHLIPQPRFLFPQTGMKYLFAYASPGLTAVSELPASSTLRNPINV</sequence>
<dbReference type="EMBL" id="GL439310">
    <property type="protein sequence ID" value="EFN67485.1"/>
    <property type="molecule type" value="Genomic_DNA"/>
</dbReference>
<accession>E2AGF2</accession>
<protein>
    <submittedName>
        <fullName evidence="2">Uncharacterized protein</fullName>
    </submittedName>
</protein>
<gene>
    <name evidence="2" type="ORF">EAG_02872</name>
</gene>
<name>E2AGF2_CAMFO</name>
<evidence type="ECO:0000256" key="1">
    <source>
        <dbReference type="SAM" id="MobiDB-lite"/>
    </source>
</evidence>
<feature type="region of interest" description="Disordered" evidence="1">
    <location>
        <begin position="78"/>
        <end position="103"/>
    </location>
</feature>
<keyword evidence="3" id="KW-1185">Reference proteome</keyword>
<reference evidence="2 3" key="1">
    <citation type="journal article" date="2010" name="Science">
        <title>Genomic comparison of the ants Camponotus floridanus and Harpegnathos saltator.</title>
        <authorList>
            <person name="Bonasio R."/>
            <person name="Zhang G."/>
            <person name="Ye C."/>
            <person name="Mutti N.S."/>
            <person name="Fang X."/>
            <person name="Qin N."/>
            <person name="Donahue G."/>
            <person name="Yang P."/>
            <person name="Li Q."/>
            <person name="Li C."/>
            <person name="Zhang P."/>
            <person name="Huang Z."/>
            <person name="Berger S.L."/>
            <person name="Reinberg D."/>
            <person name="Wang J."/>
            <person name="Liebig J."/>
        </authorList>
    </citation>
    <scope>NUCLEOTIDE SEQUENCE [LARGE SCALE GENOMIC DNA]</scope>
    <source>
        <strain evidence="3">C129</strain>
    </source>
</reference>
<dbReference type="InParanoid" id="E2AGF2"/>
<feature type="compositionally biased region" description="Basic and acidic residues" evidence="1">
    <location>
        <begin position="218"/>
        <end position="234"/>
    </location>
</feature>
<proteinExistence type="predicted"/>
<dbReference type="AlphaFoldDB" id="E2AGF2"/>
<evidence type="ECO:0000313" key="2">
    <source>
        <dbReference type="EMBL" id="EFN67485.1"/>
    </source>
</evidence>